<dbReference type="InterPro" id="IPR017850">
    <property type="entry name" value="Alkaline_phosphatase_core_sf"/>
</dbReference>
<dbReference type="PANTHER" id="PTHR43737">
    <property type="entry name" value="BLL7424 PROTEIN"/>
    <property type="match status" value="1"/>
</dbReference>
<dbReference type="AlphaFoldDB" id="A0A517Z9F0"/>
<accession>A0A517Z9F0</accession>
<dbReference type="EMBL" id="CP036275">
    <property type="protein sequence ID" value="QDU39093.1"/>
    <property type="molecule type" value="Genomic_DNA"/>
</dbReference>
<evidence type="ECO:0000313" key="1">
    <source>
        <dbReference type="EMBL" id="QDU39093.1"/>
    </source>
</evidence>
<dbReference type="Proteomes" id="UP000320496">
    <property type="component" value="Chromosome"/>
</dbReference>
<dbReference type="Pfam" id="PF07394">
    <property type="entry name" value="DUF1501"/>
    <property type="match status" value="1"/>
</dbReference>
<dbReference type="PANTHER" id="PTHR43737:SF1">
    <property type="entry name" value="DUF1501 DOMAIN-CONTAINING PROTEIN"/>
    <property type="match status" value="1"/>
</dbReference>
<sequence>MFRTVHEDVRVARHSVSRRRFLHTVSAGAALAGTLSFRDLMSLQAEELRRQGRSMILLWMAGGPSQLETFDPKPNHENGGETKAIPTSVPGIQIASGWEQTAKVMDDIALIRSMTNREGNHQRATYQMHTGYVPSGSVKHPSFAACVAKEIGDPESELPSVVSIGPTVGAGFLGVDYEPFVVNNPGSMPQNVAATVQDDRLNRRLGLMGRLEEDFADRGGRVVVDNHRQLYDKASKLVLSPQTKTFDFADEPQSLRDKYGDSQFGRGCLLARRLVEEGVTFVEVRSGGWDTHQDNFEQIGRLSSQVDPGMATLITDLKQRGMLEKTVVVWMGEFGRTPRINPRGGRDHYPRVFSVAMAGGGIRGGQVIGSSTEDGTAVEDRPVAVGDLFSSICKSLHVDPQAENISPLGRPMRIVDEGEVIDELFG</sequence>
<dbReference type="InterPro" id="IPR010869">
    <property type="entry name" value="DUF1501"/>
</dbReference>
<proteinExistence type="predicted"/>
<evidence type="ECO:0008006" key="3">
    <source>
        <dbReference type="Google" id="ProtNLM"/>
    </source>
</evidence>
<dbReference type="RefSeq" id="WP_145370311.1">
    <property type="nucleotide sequence ID" value="NZ_CP036275.1"/>
</dbReference>
<dbReference type="KEGG" id="mri:Mal4_34280"/>
<organism evidence="1 2">
    <name type="scientific">Maioricimonas rarisocia</name>
    <dbReference type="NCBI Taxonomy" id="2528026"/>
    <lineage>
        <taxon>Bacteria</taxon>
        <taxon>Pseudomonadati</taxon>
        <taxon>Planctomycetota</taxon>
        <taxon>Planctomycetia</taxon>
        <taxon>Planctomycetales</taxon>
        <taxon>Planctomycetaceae</taxon>
        <taxon>Maioricimonas</taxon>
    </lineage>
</organism>
<reference evidence="1 2" key="1">
    <citation type="submission" date="2019-02" db="EMBL/GenBank/DDBJ databases">
        <title>Deep-cultivation of Planctomycetes and their phenomic and genomic characterization uncovers novel biology.</title>
        <authorList>
            <person name="Wiegand S."/>
            <person name="Jogler M."/>
            <person name="Boedeker C."/>
            <person name="Pinto D."/>
            <person name="Vollmers J."/>
            <person name="Rivas-Marin E."/>
            <person name="Kohn T."/>
            <person name="Peeters S.H."/>
            <person name="Heuer A."/>
            <person name="Rast P."/>
            <person name="Oberbeckmann S."/>
            <person name="Bunk B."/>
            <person name="Jeske O."/>
            <person name="Meyerdierks A."/>
            <person name="Storesund J.E."/>
            <person name="Kallscheuer N."/>
            <person name="Luecker S."/>
            <person name="Lage O.M."/>
            <person name="Pohl T."/>
            <person name="Merkel B.J."/>
            <person name="Hornburger P."/>
            <person name="Mueller R.-W."/>
            <person name="Bruemmer F."/>
            <person name="Labrenz M."/>
            <person name="Spormann A.M."/>
            <person name="Op den Camp H."/>
            <person name="Overmann J."/>
            <person name="Amann R."/>
            <person name="Jetten M.S.M."/>
            <person name="Mascher T."/>
            <person name="Medema M.H."/>
            <person name="Devos D.P."/>
            <person name="Kaster A.-K."/>
            <person name="Ovreas L."/>
            <person name="Rohde M."/>
            <person name="Galperin M.Y."/>
            <person name="Jogler C."/>
        </authorList>
    </citation>
    <scope>NUCLEOTIDE SEQUENCE [LARGE SCALE GENOMIC DNA]</scope>
    <source>
        <strain evidence="1 2">Mal4</strain>
    </source>
</reference>
<gene>
    <name evidence="1" type="ORF">Mal4_34280</name>
</gene>
<dbReference type="InterPro" id="IPR019546">
    <property type="entry name" value="TAT_signal_bac_arc"/>
</dbReference>
<dbReference type="NCBIfam" id="TIGR01409">
    <property type="entry name" value="TAT_signal_seq"/>
    <property type="match status" value="1"/>
</dbReference>
<keyword evidence="2" id="KW-1185">Reference proteome</keyword>
<protein>
    <recommendedName>
        <fullName evidence="3">DUF1501 domain-containing protein</fullName>
    </recommendedName>
</protein>
<evidence type="ECO:0000313" key="2">
    <source>
        <dbReference type="Proteomes" id="UP000320496"/>
    </source>
</evidence>
<name>A0A517Z9F0_9PLAN</name>
<dbReference type="OrthoDB" id="127333at2"/>
<dbReference type="PROSITE" id="PS51318">
    <property type="entry name" value="TAT"/>
    <property type="match status" value="1"/>
</dbReference>
<dbReference type="InterPro" id="IPR006311">
    <property type="entry name" value="TAT_signal"/>
</dbReference>
<dbReference type="SUPFAM" id="SSF53649">
    <property type="entry name" value="Alkaline phosphatase-like"/>
    <property type="match status" value="1"/>
</dbReference>